<dbReference type="OMA" id="CQACRSP"/>
<evidence type="ECO:0000256" key="6">
    <source>
        <dbReference type="SAM" id="SignalP"/>
    </source>
</evidence>
<dbReference type="EMBL" id="CU302443">
    <property type="status" value="NOT_ANNOTATED_CDS"/>
    <property type="molecule type" value="Genomic_DNA"/>
</dbReference>
<reference evidence="7" key="2">
    <citation type="submission" date="2013-08" db="UniProtKB">
        <authorList>
            <consortium name="Ensembl"/>
        </authorList>
    </citation>
    <scope>IDENTIFICATION</scope>
    <source>
        <strain evidence="7">Tuebingen</strain>
    </source>
</reference>
<dbReference type="OrthoDB" id="446173at2759"/>
<evidence type="ECO:0000313" key="7">
    <source>
        <dbReference type="Ensembl" id="ENSDARP00000119415"/>
    </source>
</evidence>
<dbReference type="InterPro" id="IPR036383">
    <property type="entry name" value="TSP1_rpt_sf"/>
</dbReference>
<protein>
    <submittedName>
        <fullName evidence="7">Si:ch73-237c6.1</fullName>
    </submittedName>
    <submittedName>
        <fullName evidence="9">Uncharacterized protein LOC100149189 precursor</fullName>
    </submittedName>
    <submittedName>
        <fullName evidence="10 11">Uncharacterized protein isoform X1</fullName>
    </submittedName>
</protein>
<feature type="signal peptide" evidence="6 9">
    <location>
        <begin position="1"/>
        <end position="20"/>
    </location>
</feature>
<dbReference type="FunFam" id="2.20.100.10:FF:000169">
    <property type="entry name" value="Complement factor properdin"/>
    <property type="match status" value="1"/>
</dbReference>
<keyword evidence="4" id="KW-0677">Repeat</keyword>
<reference evidence="9" key="3">
    <citation type="journal article" date="2016" name="BMC Genomics">
        <title>Gene evolution and gene expression after whole genome duplication in fish: the PhyloFish database.</title>
        <authorList>
            <person name="Pasquier J."/>
            <person name="Cabau C."/>
            <person name="Nguyen T."/>
            <person name="Jouanno E."/>
            <person name="Severac D."/>
            <person name="Braasch I."/>
            <person name="Journot L."/>
            <person name="Pontarotti P."/>
            <person name="Klopp C."/>
            <person name="Postlethwait J.H."/>
            <person name="Guiguen Y."/>
            <person name="Bobe J."/>
        </authorList>
    </citation>
    <scope>NUCLEOTIDE SEQUENCE</scope>
    <source>
        <strain evidence="9">Tuebingen</strain>
    </source>
</reference>
<keyword evidence="3 6" id="KW-0732">Signal</keyword>
<dbReference type="eggNOG" id="KOG4475">
    <property type="taxonomic scope" value="Eukaryota"/>
</dbReference>
<evidence type="ECO:0000256" key="5">
    <source>
        <dbReference type="ARBA" id="ARBA00023157"/>
    </source>
</evidence>
<keyword evidence="8" id="KW-1185">Reference proteome</keyword>
<accession>A0A8M1NF67</accession>
<dbReference type="PANTHER" id="PTHR22906">
    <property type="entry name" value="PROPERDIN"/>
    <property type="match status" value="1"/>
</dbReference>
<gene>
    <name evidence="7 9 10 11 12" type="primary">si:ch73-237c6.1</name>
    <name evidence="9 10 11" type="synonym">fj21f04</name>
    <name evidence="9 10 11" type="synonym">wu:fj21f04</name>
</gene>
<dbReference type="PANTHER" id="PTHR22906:SF43">
    <property type="entry name" value="PROPERDIN"/>
    <property type="match status" value="1"/>
</dbReference>
<dbReference type="Pfam" id="PF22195">
    <property type="entry name" value="TSP1_CFP_C"/>
    <property type="match status" value="1"/>
</dbReference>
<dbReference type="Bgee" id="ENSDARG00000078114">
    <property type="expression patterns" value="Expressed in spleen and 24 other cell types or tissues"/>
</dbReference>
<keyword evidence="5" id="KW-1015">Disulfide bond</keyword>
<evidence type="ECO:0000313" key="8">
    <source>
        <dbReference type="Proteomes" id="UP000000437"/>
    </source>
</evidence>
<dbReference type="SUPFAM" id="SSF82895">
    <property type="entry name" value="TSP-1 type 1 repeat"/>
    <property type="match status" value="6"/>
</dbReference>
<accession>A9C4A2</accession>
<dbReference type="ZFIN" id="ZDB-GENE-081105-55">
    <property type="gene designation" value="si:ch73-237c6.1"/>
</dbReference>
<dbReference type="Pfam" id="PF18487">
    <property type="entry name" value="TSR"/>
    <property type="match status" value="1"/>
</dbReference>
<dbReference type="SMART" id="SM00209">
    <property type="entry name" value="TSP1"/>
    <property type="match status" value="6"/>
</dbReference>
<dbReference type="Gene3D" id="2.20.100.10">
    <property type="entry name" value="Thrombospondin type-1 (TSP1) repeat"/>
    <property type="match status" value="6"/>
</dbReference>
<dbReference type="STRING" id="7955.ENSDARP00000119415"/>
<dbReference type="RefSeq" id="XP_005167042.1">
    <property type="nucleotide sequence ID" value="XM_005166985.5"/>
</dbReference>
<dbReference type="AGR" id="ZFIN:ZDB-GENE-081105-55"/>
<evidence type="ECO:0000256" key="3">
    <source>
        <dbReference type="ARBA" id="ARBA00022729"/>
    </source>
</evidence>
<evidence type="ECO:0000256" key="1">
    <source>
        <dbReference type="ARBA" id="ARBA00004613"/>
    </source>
</evidence>
<evidence type="ECO:0000256" key="4">
    <source>
        <dbReference type="ARBA" id="ARBA00022737"/>
    </source>
</evidence>
<dbReference type="GeneTree" id="ENSGT00940000161209"/>
<dbReference type="Proteomes" id="UP000000437">
    <property type="component" value="Chromosome 8"/>
</dbReference>
<dbReference type="KEGG" id="dre:100149189"/>
<dbReference type="Ensembl" id="ENSDART00000139897.3">
    <property type="protein sequence ID" value="ENSDARP00000119415.2"/>
    <property type="gene ID" value="ENSDARG00000078114.7"/>
</dbReference>
<dbReference type="RefSeq" id="XP_005167041.1">
    <property type="nucleotide sequence ID" value="XM_005166984.5"/>
</dbReference>
<dbReference type="PROSITE" id="PS50092">
    <property type="entry name" value="TSP1"/>
    <property type="match status" value="5"/>
</dbReference>
<dbReference type="InterPro" id="IPR052065">
    <property type="entry name" value="Compl_asym_regulator"/>
</dbReference>
<feature type="chain" id="PRO_5035034823" evidence="6 9">
    <location>
        <begin position="21"/>
        <end position="437"/>
    </location>
</feature>
<reference evidence="7 8" key="1">
    <citation type="journal article" date="2013" name="Nature">
        <title>The zebrafish reference genome sequence and its relationship to the human genome.</title>
        <authorList>
            <consortium name="Genome Reference Consortium Zebrafish"/>
            <person name="Howe K."/>
            <person name="Clark M.D."/>
            <person name="Torroja C.F."/>
            <person name="Torrance J."/>
            <person name="Berthelot C."/>
            <person name="Muffato M."/>
            <person name="Collins J.E."/>
            <person name="Humphray S."/>
            <person name="McLaren K."/>
            <person name="Matthews L."/>
            <person name="McLaren S."/>
            <person name="Sealy I."/>
            <person name="Caccamo M."/>
            <person name="Churcher C."/>
            <person name="Scott C."/>
            <person name="Barrett J.C."/>
            <person name="Koch R."/>
            <person name="Rauch G.J."/>
            <person name="White S."/>
            <person name="Chow W."/>
            <person name="Kilian B."/>
            <person name="Quintais L.T."/>
            <person name="Guerra-Assuncao J.A."/>
            <person name="Zhou Y."/>
            <person name="Gu Y."/>
            <person name="Yen J."/>
            <person name="Vogel J.H."/>
            <person name="Eyre T."/>
            <person name="Redmond S."/>
            <person name="Banerjee R."/>
            <person name="Chi J."/>
            <person name="Fu B."/>
            <person name="Langley E."/>
            <person name="Maguire S.F."/>
            <person name="Laird G.K."/>
            <person name="Lloyd D."/>
            <person name="Kenyon E."/>
            <person name="Donaldson S."/>
            <person name="Sehra H."/>
            <person name="Almeida-King J."/>
            <person name="Loveland J."/>
            <person name="Trevanion S."/>
            <person name="Jones M."/>
            <person name="Quail M."/>
            <person name="Willey D."/>
            <person name="Hunt A."/>
            <person name="Burton J."/>
            <person name="Sims S."/>
            <person name="McLay K."/>
            <person name="Plumb B."/>
            <person name="Davis J."/>
            <person name="Clee C."/>
            <person name="Oliver K."/>
            <person name="Clark R."/>
            <person name="Riddle C."/>
            <person name="Elliot D."/>
            <person name="Eliott D."/>
            <person name="Threadgold G."/>
            <person name="Harden G."/>
            <person name="Ware D."/>
            <person name="Begum S."/>
            <person name="Mortimore B."/>
            <person name="Mortimer B."/>
            <person name="Kerry G."/>
            <person name="Heath P."/>
            <person name="Phillimore B."/>
            <person name="Tracey A."/>
            <person name="Corby N."/>
            <person name="Dunn M."/>
            <person name="Johnson C."/>
            <person name="Wood J."/>
            <person name="Clark S."/>
            <person name="Pelan S."/>
            <person name="Griffiths G."/>
            <person name="Smith M."/>
            <person name="Glithero R."/>
            <person name="Howden P."/>
            <person name="Barker N."/>
            <person name="Lloyd C."/>
            <person name="Stevens C."/>
            <person name="Harley J."/>
            <person name="Holt K."/>
            <person name="Panagiotidis G."/>
            <person name="Lovell J."/>
            <person name="Beasley H."/>
            <person name="Henderson C."/>
            <person name="Gordon D."/>
            <person name="Auger K."/>
            <person name="Wright D."/>
            <person name="Collins J."/>
            <person name="Raisen C."/>
            <person name="Dyer L."/>
            <person name="Leung K."/>
            <person name="Robertson L."/>
            <person name="Ambridge K."/>
            <person name="Leongamornlert D."/>
            <person name="McGuire S."/>
            <person name="Gilderthorp R."/>
            <person name="Griffiths C."/>
            <person name="Manthravadi D."/>
            <person name="Nichol S."/>
            <person name="Barker G."/>
            <person name="Whitehead S."/>
            <person name="Kay M."/>
            <person name="Brown J."/>
            <person name="Murnane C."/>
            <person name="Gray E."/>
            <person name="Humphries M."/>
            <person name="Sycamore N."/>
            <person name="Barker D."/>
            <person name="Saunders D."/>
            <person name="Wallis J."/>
            <person name="Babbage A."/>
            <person name="Hammond S."/>
            <person name="Mashreghi-Mohammadi M."/>
            <person name="Barr L."/>
            <person name="Martin S."/>
            <person name="Wray P."/>
            <person name="Ellington A."/>
            <person name="Matthews N."/>
            <person name="Ellwood M."/>
            <person name="Woodmansey R."/>
            <person name="Clark G."/>
            <person name="Cooper J."/>
            <person name="Cooper J."/>
            <person name="Tromans A."/>
            <person name="Grafham D."/>
            <person name="Skuce C."/>
            <person name="Pandian R."/>
            <person name="Andrews R."/>
            <person name="Harrison E."/>
            <person name="Kimberley A."/>
            <person name="Garnett J."/>
            <person name="Fosker N."/>
            <person name="Hall R."/>
            <person name="Garner P."/>
            <person name="Kelly D."/>
            <person name="Bird C."/>
            <person name="Palmer S."/>
            <person name="Gehring I."/>
            <person name="Berger A."/>
            <person name="Dooley C.M."/>
            <person name="Ersan-Urun Z."/>
            <person name="Eser C."/>
            <person name="Geiger H."/>
            <person name="Geisler M."/>
            <person name="Karotki L."/>
            <person name="Kirn A."/>
            <person name="Konantz J."/>
            <person name="Konantz M."/>
            <person name="Oberlander M."/>
            <person name="Rudolph-Geiger S."/>
            <person name="Teucke M."/>
            <person name="Lanz C."/>
            <person name="Raddatz G."/>
            <person name="Osoegawa K."/>
            <person name="Zhu B."/>
            <person name="Rapp A."/>
            <person name="Widaa S."/>
            <person name="Langford C."/>
            <person name="Yang F."/>
            <person name="Schuster S.C."/>
            <person name="Carter N.P."/>
            <person name="Harrow J."/>
            <person name="Ning Z."/>
            <person name="Herrero J."/>
            <person name="Searle S.M."/>
            <person name="Enright A."/>
            <person name="Geisler R."/>
            <person name="Plasterk R.H."/>
            <person name="Lee C."/>
            <person name="Westerfield M."/>
            <person name="de Jong P.J."/>
            <person name="Zon L.I."/>
            <person name="Postlethwait J.H."/>
            <person name="Nusslein-Volhard C."/>
            <person name="Hubbard T.J."/>
            <person name="Roest Crollius H."/>
            <person name="Rogers J."/>
            <person name="Stemple D.L."/>
        </authorList>
    </citation>
    <scope>NUCLEOTIDE SEQUENCE [LARGE SCALE GENOMIC DNA]</scope>
    <source>
        <strain evidence="7">Tuebingen</strain>
    </source>
</reference>
<dbReference type="InterPro" id="IPR054019">
    <property type="entry name" value="CFP_TSR_C"/>
</dbReference>
<evidence type="ECO:0000256" key="2">
    <source>
        <dbReference type="ARBA" id="ARBA00022525"/>
    </source>
</evidence>
<dbReference type="PRINTS" id="PR01705">
    <property type="entry name" value="TSP1REPEAT"/>
</dbReference>
<proteinExistence type="predicted"/>
<dbReference type="SMR" id="A0A8M1NF67"/>
<dbReference type="InterPro" id="IPR049536">
    <property type="entry name" value="CFP_TSR-0"/>
</dbReference>
<comment type="subcellular location">
    <subcellularLocation>
        <location evidence="1">Secreted</location>
    </subcellularLocation>
</comment>
<dbReference type="GeneID" id="100149189"/>
<dbReference type="EMBL" id="BX469917">
    <property type="status" value="NOT_ANNOTATED_CDS"/>
    <property type="molecule type" value="Genomic_DNA"/>
</dbReference>
<dbReference type="FunFam" id="2.20.100.10:FF:000001">
    <property type="entry name" value="semaphorin-5A isoform X1"/>
    <property type="match status" value="1"/>
</dbReference>
<dbReference type="HOGENOM" id="CLU_047129_0_0_1"/>
<name>A0A8M1NF67_DANRE</name>
<evidence type="ECO:0000313" key="10">
    <source>
        <dbReference type="RefSeq" id="XP_005167041.1"/>
    </source>
</evidence>
<dbReference type="Pfam" id="PF00090">
    <property type="entry name" value="TSP_1"/>
    <property type="match status" value="4"/>
</dbReference>
<dbReference type="PaxDb" id="7955-ENSDARP00000119415"/>
<reference evidence="9 10" key="4">
    <citation type="submission" date="2025-04" db="UniProtKB">
        <authorList>
            <consortium name="RefSeq"/>
        </authorList>
    </citation>
    <scope>IDENTIFICATION</scope>
    <source>
        <strain evidence="9 10">Tuebingen</strain>
    </source>
</reference>
<sequence length="437" mass="48179" precursor="true">MNPNLLWILLLGIYVQQSASQMVQCFSAFSISTGKCADLLGETEKDFCCINPSYGFAEADGVCRSCGHAAWSEWSSWSQCSVSCTEGVTQRRRFCYGNGSCSDPEDLGTIQTKPCVKKDCCPEDGGWSKWGNWQPCSVTCENGQKKRQRACSNPAPKCGGSCSGEPQEIEPCSADTVCPTHGGWSTWGNWGRCPVTCIEEGRNTQKEVRTRTCTNPSPSTAPPGRFCEGSEKDTRPCSGLPFCPIDGSWGSWSGSSACSVTCGVGRQMQSRICDSPSPKHGGKPCHGVEQKSSLCSTLAKCPIHGRWTEWSEWSICKSQSTRKITCRTREGTRRKLRDCVGTEHEGKLCDGEIVEHGSCFDIDKCDMEAILSEWSEWSYCKPDCGQDSKQTRSRKCVPDISEYQSDDYSLFYGKPVINCEKVKDETETRPCKNVPQC</sequence>
<evidence type="ECO:0000313" key="9">
    <source>
        <dbReference type="RefSeq" id="NP_001107051.1"/>
    </source>
</evidence>
<dbReference type="AlphaFoldDB" id="A0A8M1NF67"/>
<dbReference type="RefSeq" id="NP_001107051.1">
    <property type="nucleotide sequence ID" value="NM_001113579.1"/>
</dbReference>
<evidence type="ECO:0000313" key="12">
    <source>
        <dbReference type="ZFIN" id="ZDB-GENE-081105-55"/>
    </source>
</evidence>
<evidence type="ECO:0000313" key="11">
    <source>
        <dbReference type="RefSeq" id="XP_005167042.1"/>
    </source>
</evidence>
<organism evidence="8 9">
    <name type="scientific">Danio rerio</name>
    <name type="common">Zebrafish</name>
    <name type="synonym">Brachydanio rerio</name>
    <dbReference type="NCBI Taxonomy" id="7955"/>
    <lineage>
        <taxon>Eukaryota</taxon>
        <taxon>Metazoa</taxon>
        <taxon>Chordata</taxon>
        <taxon>Craniata</taxon>
        <taxon>Vertebrata</taxon>
        <taxon>Euteleostomi</taxon>
        <taxon>Actinopterygii</taxon>
        <taxon>Neopterygii</taxon>
        <taxon>Teleostei</taxon>
        <taxon>Ostariophysi</taxon>
        <taxon>Cypriniformes</taxon>
        <taxon>Danionidae</taxon>
        <taxon>Danioninae</taxon>
        <taxon>Danio</taxon>
    </lineage>
</organism>
<keyword evidence="2" id="KW-0964">Secreted</keyword>
<dbReference type="InterPro" id="IPR000884">
    <property type="entry name" value="TSP1_rpt"/>
</dbReference>